<accession>A0AAD5YJ48</accession>
<dbReference type="Proteomes" id="UP001213000">
    <property type="component" value="Unassembled WGS sequence"/>
</dbReference>
<dbReference type="EMBL" id="JANIEX010002038">
    <property type="protein sequence ID" value="KAJ3552548.1"/>
    <property type="molecule type" value="Genomic_DNA"/>
</dbReference>
<evidence type="ECO:0000313" key="2">
    <source>
        <dbReference type="Proteomes" id="UP001213000"/>
    </source>
</evidence>
<evidence type="ECO:0000313" key="1">
    <source>
        <dbReference type="EMBL" id="KAJ3552548.1"/>
    </source>
</evidence>
<keyword evidence="2" id="KW-1185">Reference proteome</keyword>
<proteinExistence type="predicted"/>
<gene>
    <name evidence="1" type="ORF">NP233_g12854</name>
</gene>
<comment type="caution">
    <text evidence="1">The sequence shown here is derived from an EMBL/GenBank/DDBJ whole genome shotgun (WGS) entry which is preliminary data.</text>
</comment>
<dbReference type="AlphaFoldDB" id="A0AAD5YJ48"/>
<sequence>MGESTTAAQYTSIIAMLVESFTLESIWTIGASINGAFMIGYQGFKVDFLTGEEFFANTGPFIEIIAYLLILYRVSTGQAWQVDTEEKLTSLQWNRDGMETTQLSTQASVRNLEEEV</sequence>
<reference evidence="1" key="1">
    <citation type="submission" date="2022-07" db="EMBL/GenBank/DDBJ databases">
        <title>Genome Sequence of Leucocoprinus birnbaumii.</title>
        <authorList>
            <person name="Buettner E."/>
        </authorList>
    </citation>
    <scope>NUCLEOTIDE SEQUENCE</scope>
    <source>
        <strain evidence="1">VT141</strain>
    </source>
</reference>
<name>A0AAD5YJ48_9AGAR</name>
<protein>
    <submittedName>
        <fullName evidence="1">Uncharacterized protein</fullName>
    </submittedName>
</protein>
<organism evidence="1 2">
    <name type="scientific">Leucocoprinus birnbaumii</name>
    <dbReference type="NCBI Taxonomy" id="56174"/>
    <lineage>
        <taxon>Eukaryota</taxon>
        <taxon>Fungi</taxon>
        <taxon>Dikarya</taxon>
        <taxon>Basidiomycota</taxon>
        <taxon>Agaricomycotina</taxon>
        <taxon>Agaricomycetes</taxon>
        <taxon>Agaricomycetidae</taxon>
        <taxon>Agaricales</taxon>
        <taxon>Agaricineae</taxon>
        <taxon>Agaricaceae</taxon>
        <taxon>Leucocoprinus</taxon>
    </lineage>
</organism>